<evidence type="ECO:0000256" key="1">
    <source>
        <dbReference type="ARBA" id="ARBA00004651"/>
    </source>
</evidence>
<evidence type="ECO:0000256" key="10">
    <source>
        <dbReference type="HAMAP-Rule" id="MF_00454"/>
    </source>
</evidence>
<gene>
    <name evidence="10 11" type="primary">crcB</name>
    <name evidence="10" type="synonym">fluC</name>
    <name evidence="11" type="ORF">PYH69_09335</name>
</gene>
<keyword evidence="6 10" id="KW-0407">Ion channel</keyword>
<dbReference type="GO" id="GO:0046872">
    <property type="term" value="F:metal ion binding"/>
    <property type="evidence" value="ECO:0007669"/>
    <property type="project" value="UniProtKB-KW"/>
</dbReference>
<feature type="transmembrane region" description="Helical" evidence="10">
    <location>
        <begin position="31"/>
        <end position="52"/>
    </location>
</feature>
<keyword evidence="2 10" id="KW-1003">Cell membrane</keyword>
<feature type="binding site" evidence="10">
    <location>
        <position position="71"/>
    </location>
    <ligand>
        <name>Na(+)</name>
        <dbReference type="ChEBI" id="CHEBI:29101"/>
        <note>structural</note>
    </ligand>
</feature>
<dbReference type="NCBIfam" id="TIGR00494">
    <property type="entry name" value="crcB"/>
    <property type="match status" value="1"/>
</dbReference>
<reference evidence="11" key="1">
    <citation type="journal article" date="2023" name="Antibiotics">
        <title>Prevalence and Molecular Characterization of Methicillin-Resistant Staphylococci (MRS) and Mammaliicocci (MRM) in Dromedary Camels from Algeria: First Detection of SCCmec-mecC Hybrid in Methicillin-Resistant Mammaliicoccus lentus.</title>
        <authorList>
            <person name="Belhout C."/>
            <person name="Boyen F."/>
            <person name="Vereecke N."/>
            <person name="Theuns S."/>
            <person name="Taibi N."/>
            <person name="Stegger M."/>
            <person name="de la Fe-Rodriguez P.Y."/>
            <person name="Bouayad L."/>
            <person name="Elgroud R."/>
            <person name="Butaye P."/>
        </authorList>
    </citation>
    <scope>NUCLEOTIDE SEQUENCE</scope>
    <source>
        <strain evidence="11">7048</strain>
    </source>
</reference>
<comment type="catalytic activity">
    <reaction evidence="8">
        <text>fluoride(in) = fluoride(out)</text>
        <dbReference type="Rhea" id="RHEA:76159"/>
        <dbReference type="ChEBI" id="CHEBI:17051"/>
    </reaction>
    <physiologicalReaction direction="left-to-right" evidence="8">
        <dbReference type="Rhea" id="RHEA:76160"/>
    </physiologicalReaction>
</comment>
<name>A0AAX3W1B6_MAMLE</name>
<dbReference type="InterPro" id="IPR003691">
    <property type="entry name" value="FluC"/>
</dbReference>
<dbReference type="RefSeq" id="WP_017001139.1">
    <property type="nucleotide sequence ID" value="NZ_CABIVY010000016.1"/>
</dbReference>
<dbReference type="PANTHER" id="PTHR28259">
    <property type="entry name" value="FLUORIDE EXPORT PROTEIN 1-RELATED"/>
    <property type="match status" value="1"/>
</dbReference>
<keyword evidence="10" id="KW-0479">Metal-binding</keyword>
<dbReference type="Proteomes" id="UP001223261">
    <property type="component" value="Chromosome"/>
</dbReference>
<evidence type="ECO:0000256" key="5">
    <source>
        <dbReference type="ARBA" id="ARBA00023136"/>
    </source>
</evidence>
<evidence type="ECO:0000256" key="2">
    <source>
        <dbReference type="ARBA" id="ARBA00022475"/>
    </source>
</evidence>
<evidence type="ECO:0000256" key="4">
    <source>
        <dbReference type="ARBA" id="ARBA00022989"/>
    </source>
</evidence>
<dbReference type="PANTHER" id="PTHR28259:SF1">
    <property type="entry name" value="FLUORIDE EXPORT PROTEIN 1-RELATED"/>
    <property type="match status" value="1"/>
</dbReference>
<evidence type="ECO:0000256" key="3">
    <source>
        <dbReference type="ARBA" id="ARBA00022692"/>
    </source>
</evidence>
<evidence type="ECO:0000313" key="12">
    <source>
        <dbReference type="Proteomes" id="UP001223261"/>
    </source>
</evidence>
<evidence type="ECO:0000256" key="8">
    <source>
        <dbReference type="ARBA" id="ARBA00035585"/>
    </source>
</evidence>
<feature type="transmembrane region" description="Helical" evidence="10">
    <location>
        <begin position="64"/>
        <end position="86"/>
    </location>
</feature>
<comment type="function">
    <text evidence="9 10">Fluoride-specific ion channel. Important for reducing fluoride concentration in the cell, thus reducing its toxicity.</text>
</comment>
<comment type="activity regulation">
    <text evidence="10">Na(+) is not transported, but it plays an essential structural role and its presence is essential for fluoride channel function.</text>
</comment>
<dbReference type="GO" id="GO:0062054">
    <property type="term" value="F:fluoride channel activity"/>
    <property type="evidence" value="ECO:0007669"/>
    <property type="project" value="UniProtKB-UniRule"/>
</dbReference>
<comment type="subcellular location">
    <subcellularLocation>
        <location evidence="1 10">Cell membrane</location>
        <topology evidence="1 10">Multi-pass membrane protein</topology>
    </subcellularLocation>
</comment>
<feature type="transmembrane region" description="Helical" evidence="10">
    <location>
        <begin position="92"/>
        <end position="114"/>
    </location>
</feature>
<organism evidence="11 12">
    <name type="scientific">Mammaliicoccus lentus</name>
    <name type="common">Staphylococcus lentus</name>
    <dbReference type="NCBI Taxonomy" id="42858"/>
    <lineage>
        <taxon>Bacteria</taxon>
        <taxon>Bacillati</taxon>
        <taxon>Bacillota</taxon>
        <taxon>Bacilli</taxon>
        <taxon>Bacillales</taxon>
        <taxon>Staphylococcaceae</taxon>
        <taxon>Mammaliicoccus</taxon>
    </lineage>
</organism>
<keyword evidence="10" id="KW-0915">Sodium</keyword>
<dbReference type="HAMAP" id="MF_00454">
    <property type="entry name" value="FluC"/>
    <property type="match status" value="1"/>
</dbReference>
<evidence type="ECO:0000256" key="9">
    <source>
        <dbReference type="ARBA" id="ARBA00049940"/>
    </source>
</evidence>
<evidence type="ECO:0000256" key="7">
    <source>
        <dbReference type="ARBA" id="ARBA00035120"/>
    </source>
</evidence>
<keyword evidence="3 10" id="KW-0812">Transmembrane</keyword>
<keyword evidence="5 10" id="KW-0472">Membrane</keyword>
<dbReference type="AlphaFoldDB" id="A0AAX3W1B6"/>
<dbReference type="GO" id="GO:0140114">
    <property type="term" value="P:cellular detoxification of fluoride"/>
    <property type="evidence" value="ECO:0007669"/>
    <property type="project" value="UniProtKB-UniRule"/>
</dbReference>
<dbReference type="GO" id="GO:0005886">
    <property type="term" value="C:plasma membrane"/>
    <property type="evidence" value="ECO:0007669"/>
    <property type="project" value="UniProtKB-SubCell"/>
</dbReference>
<sequence length="121" mass="13350">MIYVVIFIGGAIGGGLRYLSSFIISSNTFPFSTLSVNLMGALLMGICSTYFIKYFKKHPYIQKMITTGFLGALTTYSSLSLETIHLLKSGQFILAFTYVTISIILGFIFVALGYKKGTEEK</sequence>
<protein>
    <recommendedName>
        <fullName evidence="10">Fluoride-specific ion channel FluC</fullName>
    </recommendedName>
</protein>
<comment type="similarity">
    <text evidence="7 10">Belongs to the fluoride channel Fluc/FEX (TC 1.A.43) family.</text>
</comment>
<dbReference type="EMBL" id="CP118848">
    <property type="protein sequence ID" value="WHI58959.1"/>
    <property type="molecule type" value="Genomic_DNA"/>
</dbReference>
<feature type="binding site" evidence="10">
    <location>
        <position position="74"/>
    </location>
    <ligand>
        <name>Na(+)</name>
        <dbReference type="ChEBI" id="CHEBI:29101"/>
        <note>structural</note>
    </ligand>
</feature>
<proteinExistence type="inferred from homology"/>
<dbReference type="Pfam" id="PF02537">
    <property type="entry name" value="CRCB"/>
    <property type="match status" value="1"/>
</dbReference>
<keyword evidence="10" id="KW-0406">Ion transport</keyword>
<keyword evidence="4 10" id="KW-1133">Transmembrane helix</keyword>
<accession>A0AAX3W1B6</accession>
<evidence type="ECO:0000313" key="11">
    <source>
        <dbReference type="EMBL" id="WHI58959.1"/>
    </source>
</evidence>
<evidence type="ECO:0000256" key="6">
    <source>
        <dbReference type="ARBA" id="ARBA00023303"/>
    </source>
</evidence>
<keyword evidence="10" id="KW-0813">Transport</keyword>